<dbReference type="InterPro" id="IPR051397">
    <property type="entry name" value="Zn-ADH-like_protein"/>
</dbReference>
<dbReference type="OrthoDB" id="9787435at2"/>
<dbReference type="Gene3D" id="3.40.50.720">
    <property type="entry name" value="NAD(P)-binding Rossmann-like Domain"/>
    <property type="match status" value="1"/>
</dbReference>
<comment type="caution">
    <text evidence="1">The sequence shown here is derived from an EMBL/GenBank/DDBJ whole genome shotgun (WGS) entry which is preliminary data.</text>
</comment>
<dbReference type="SUPFAM" id="SSF51735">
    <property type="entry name" value="NAD(P)-binding Rossmann-fold domains"/>
    <property type="match status" value="1"/>
</dbReference>
<dbReference type="AlphaFoldDB" id="X0PCI2"/>
<gene>
    <name evidence="1" type="ORF">FC83_GL001726</name>
</gene>
<reference evidence="1 2" key="1">
    <citation type="journal article" date="2015" name="Genome Announc.">
        <title>Expanding the biotechnology potential of lactobacilli through comparative genomics of 213 strains and associated genera.</title>
        <authorList>
            <person name="Sun Z."/>
            <person name="Harris H.M."/>
            <person name="McCann A."/>
            <person name="Guo C."/>
            <person name="Argimon S."/>
            <person name="Zhang W."/>
            <person name="Yang X."/>
            <person name="Jeffery I.B."/>
            <person name="Cooney J.C."/>
            <person name="Kagawa T.F."/>
            <person name="Liu W."/>
            <person name="Song Y."/>
            <person name="Salvetti E."/>
            <person name="Wrobel A."/>
            <person name="Rasinkangas P."/>
            <person name="Parkhill J."/>
            <person name="Rea M.C."/>
            <person name="O'Sullivan O."/>
            <person name="Ritari J."/>
            <person name="Douillard F.P."/>
            <person name="Paul Ross R."/>
            <person name="Yang R."/>
            <person name="Briner A.E."/>
            <person name="Felis G.E."/>
            <person name="de Vos W.M."/>
            <person name="Barrangou R."/>
            <person name="Klaenhammer T.R."/>
            <person name="Caufield P.W."/>
            <person name="Cui Y."/>
            <person name="Zhang H."/>
            <person name="O'Toole P.W."/>
        </authorList>
    </citation>
    <scope>NUCLEOTIDE SEQUENCE [LARGE SCALE GENOMIC DNA]</scope>
    <source>
        <strain evidence="1 2">DSM 18527</strain>
    </source>
</reference>
<dbReference type="PANTHER" id="PTHR43677">
    <property type="entry name" value="SHORT-CHAIN DEHYDROGENASE/REDUCTASE"/>
    <property type="match status" value="1"/>
</dbReference>
<organism evidence="1 2">
    <name type="scientific">Agrilactobacillus composti DSM 18527 = JCM 14202</name>
    <dbReference type="NCBI Taxonomy" id="1423734"/>
    <lineage>
        <taxon>Bacteria</taxon>
        <taxon>Bacillati</taxon>
        <taxon>Bacillota</taxon>
        <taxon>Bacilli</taxon>
        <taxon>Lactobacillales</taxon>
        <taxon>Lactobacillaceae</taxon>
        <taxon>Agrilactobacillus</taxon>
    </lineage>
</organism>
<dbReference type="PANTHER" id="PTHR43677:SF11">
    <property type="entry name" value="ZINC-CONTAINING ALCOHOL DEHYDROGENASE"/>
    <property type="match status" value="1"/>
</dbReference>
<name>X0PCI2_9LACO</name>
<proteinExistence type="predicted"/>
<dbReference type="GO" id="GO:0016491">
    <property type="term" value="F:oxidoreductase activity"/>
    <property type="evidence" value="ECO:0007669"/>
    <property type="project" value="TreeGrafter"/>
</dbReference>
<dbReference type="InterPro" id="IPR011032">
    <property type="entry name" value="GroES-like_sf"/>
</dbReference>
<dbReference type="PATRIC" id="fig|1423734.3.peg.1745"/>
<dbReference type="InterPro" id="IPR036291">
    <property type="entry name" value="NAD(P)-bd_dom_sf"/>
</dbReference>
<dbReference type="SUPFAM" id="SSF50129">
    <property type="entry name" value="GroES-like"/>
    <property type="match status" value="1"/>
</dbReference>
<protein>
    <submittedName>
        <fullName evidence="1">Alcohol dehydrogenase zinc-binding domain-containing protein</fullName>
    </submittedName>
</protein>
<keyword evidence="2" id="KW-1185">Reference proteome</keyword>
<dbReference type="EMBL" id="AZGA01000088">
    <property type="protein sequence ID" value="KRM30590.1"/>
    <property type="molecule type" value="Genomic_DNA"/>
</dbReference>
<dbReference type="STRING" id="1423734.FC83_GL001726"/>
<dbReference type="Proteomes" id="UP000051236">
    <property type="component" value="Unassembled WGS sequence"/>
</dbReference>
<evidence type="ECO:0000313" key="1">
    <source>
        <dbReference type="EMBL" id="KRM30590.1"/>
    </source>
</evidence>
<accession>X0PCI2</accession>
<dbReference type="Gene3D" id="3.90.180.10">
    <property type="entry name" value="Medium-chain alcohol dehydrogenases, catalytic domain"/>
    <property type="match status" value="2"/>
</dbReference>
<sequence>MKAALVESFKEDPQYKDFAAPKPTDTQVLINVKAASVNQLVKAKAAGTHYSSHVQPPIIPGVDGVGQLDNGQMVYFMATDPVYGTLAEQTLTDSRAMIPVPEYADPAVVAASVNPAMSSWMAIKERVGDIQGKTVLVLGATGHAGSLAVAVSKYLGAKQVIALGRNQTKLAALDSDVQIPLTMDAAFKTAIAKIADSVDVVLDYLWGDVSQNVMMPLLTARADHSQALTWVEIGSITGSDLVLPAAALRSTNLTLLGSGQGGIATKTFLKDLPELINLIAKGHFNVAVDVRPLANVQEDWQAKTDKRLVFEP</sequence>
<evidence type="ECO:0000313" key="2">
    <source>
        <dbReference type="Proteomes" id="UP000051236"/>
    </source>
</evidence>
<dbReference type="eggNOG" id="COG0604">
    <property type="taxonomic scope" value="Bacteria"/>
</dbReference>